<feature type="region of interest" description="Disordered" evidence="1">
    <location>
        <begin position="170"/>
        <end position="190"/>
    </location>
</feature>
<feature type="transmembrane region" description="Helical" evidence="2">
    <location>
        <begin position="12"/>
        <end position="31"/>
    </location>
</feature>
<comment type="caution">
    <text evidence="3">The sequence shown here is derived from an EMBL/GenBank/DDBJ whole genome shotgun (WGS) entry which is preliminary data.</text>
</comment>
<evidence type="ECO:0000313" key="4">
    <source>
        <dbReference type="Proteomes" id="UP001138540"/>
    </source>
</evidence>
<proteinExistence type="predicted"/>
<reference evidence="3 4" key="1">
    <citation type="submission" date="2020-08" db="EMBL/GenBank/DDBJ databases">
        <title>Exploring microbial biodiversity for novel pathways involved in the catabolism of aromatic compounds derived from lignin.</title>
        <authorList>
            <person name="Elkins J."/>
        </authorList>
    </citation>
    <scope>NUCLEOTIDE SEQUENCE [LARGE SCALE GENOMIC DNA]</scope>
    <source>
        <strain evidence="3 4">B1D3A</strain>
    </source>
</reference>
<evidence type="ECO:0000256" key="2">
    <source>
        <dbReference type="SAM" id="Phobius"/>
    </source>
</evidence>
<dbReference type="Proteomes" id="UP001138540">
    <property type="component" value="Unassembled WGS sequence"/>
</dbReference>
<keyword evidence="4" id="KW-1185">Reference proteome</keyword>
<protein>
    <recommendedName>
        <fullName evidence="5">Cell division protein FtsL</fullName>
    </recommendedName>
</protein>
<keyword evidence="2" id="KW-1133">Transmembrane helix</keyword>
<organism evidence="3 4">
    <name type="scientific">Sphingobium lignivorans</name>
    <dbReference type="NCBI Taxonomy" id="2735886"/>
    <lineage>
        <taxon>Bacteria</taxon>
        <taxon>Pseudomonadati</taxon>
        <taxon>Pseudomonadota</taxon>
        <taxon>Alphaproteobacteria</taxon>
        <taxon>Sphingomonadales</taxon>
        <taxon>Sphingomonadaceae</taxon>
        <taxon>Sphingobium</taxon>
    </lineage>
</organism>
<name>A0ABR6NBD4_9SPHN</name>
<dbReference type="RefSeq" id="WP_184149920.1">
    <property type="nucleotide sequence ID" value="NZ_JACHKA010000001.1"/>
</dbReference>
<evidence type="ECO:0000256" key="1">
    <source>
        <dbReference type="SAM" id="MobiDB-lite"/>
    </source>
</evidence>
<evidence type="ECO:0008006" key="5">
    <source>
        <dbReference type="Google" id="ProtNLM"/>
    </source>
</evidence>
<accession>A0ABR6NBD4</accession>
<gene>
    <name evidence="3" type="ORF">HNP60_000557</name>
</gene>
<sequence length="217" mass="23330">MIAIKRLQSIMWILVVAMGALAAYLISLRVATERNAVHHLIDQIRWTRSEIRYLEAEFGARASLRQLTAWNQNDLRLYVPGPGQYLPDERALANLEGMAPVGDGYAPPPVMVAMAKQDEAAPVELAAAAPAPTPAAAPRKPSTEVRAPSEFALIRTASAAEPVPGRVNLADTRPLAKRTDKAAVRPDPAARKTARLALLDEKLLGGTAFASGEGKVR</sequence>
<keyword evidence="2" id="KW-0472">Membrane</keyword>
<evidence type="ECO:0000313" key="3">
    <source>
        <dbReference type="EMBL" id="MBB5984583.1"/>
    </source>
</evidence>
<feature type="compositionally biased region" description="Basic and acidic residues" evidence="1">
    <location>
        <begin position="177"/>
        <end position="190"/>
    </location>
</feature>
<keyword evidence="2" id="KW-0812">Transmembrane</keyword>
<dbReference type="EMBL" id="JACHKA010000001">
    <property type="protein sequence ID" value="MBB5984583.1"/>
    <property type="molecule type" value="Genomic_DNA"/>
</dbReference>